<dbReference type="Proteomes" id="UP001549111">
    <property type="component" value="Unassembled WGS sequence"/>
</dbReference>
<name>A0A5C1PY93_9BURK</name>
<dbReference type="Gene3D" id="1.10.10.10">
    <property type="entry name" value="Winged helix-like DNA-binding domain superfamily/Winged helix DNA-binding domain"/>
    <property type="match status" value="1"/>
</dbReference>
<gene>
    <name evidence="2" type="ORF">ABIC99_002555</name>
    <name evidence="3" type="ORF">EWH46_00495</name>
</gene>
<dbReference type="InterPro" id="IPR036388">
    <property type="entry name" value="WH-like_DNA-bd_sf"/>
</dbReference>
<dbReference type="Proteomes" id="UP000323522">
    <property type="component" value="Chromosome"/>
</dbReference>
<protein>
    <submittedName>
        <fullName evidence="2 3">MarR family transcriptional regulator</fullName>
    </submittedName>
</protein>
<dbReference type="EMBL" id="JBEPLS010000009">
    <property type="protein sequence ID" value="MET3604734.1"/>
    <property type="molecule type" value="Genomic_DNA"/>
</dbReference>
<evidence type="ECO:0000259" key="1">
    <source>
        <dbReference type="PROSITE" id="PS50995"/>
    </source>
</evidence>
<dbReference type="GO" id="GO:0006950">
    <property type="term" value="P:response to stress"/>
    <property type="evidence" value="ECO:0007669"/>
    <property type="project" value="TreeGrafter"/>
</dbReference>
<sequence length="160" mass="17164">MPDSAPSFLSPPLTLDGLPGHDIRRLHQISVAIFMQETEAFGVTPVQYAALQAVGLQPGMDQRTLARTIGFDTSTIAGVIDRLEARGLMQRNASAQDRRVRLLTLTAAGGVLLAALVPAMLQAQQRILSPLPEAERGEFMRMLAVLIAGHRTVEDEPGAG</sequence>
<dbReference type="RefSeq" id="WP_149502088.1">
    <property type="nucleotide sequence ID" value="NZ_CP035708.1"/>
</dbReference>
<reference evidence="3 4" key="1">
    <citation type="submission" date="2019-02" db="EMBL/GenBank/DDBJ databases">
        <title>Complete Genome Sequence and Methylome Analysis of Sphaerotilus natans subsp. sulfidivorans D-507.</title>
        <authorList>
            <person name="Fomenkov A."/>
            <person name="Gridneva E."/>
            <person name="Smolyakov D."/>
            <person name="Dubinina G."/>
            <person name="Vincze T."/>
            <person name="Grabovich M."/>
            <person name="Roberts R.J."/>
        </authorList>
    </citation>
    <scope>NUCLEOTIDE SEQUENCE [LARGE SCALE GENOMIC DNA]</scope>
    <source>
        <strain evidence="3 4">D-507</strain>
    </source>
</reference>
<dbReference type="EMBL" id="CP035708">
    <property type="protein sequence ID" value="QEM99393.1"/>
    <property type="molecule type" value="Genomic_DNA"/>
</dbReference>
<dbReference type="SUPFAM" id="SSF46785">
    <property type="entry name" value="Winged helix' DNA-binding domain"/>
    <property type="match status" value="1"/>
</dbReference>
<keyword evidence="5" id="KW-1185">Reference proteome</keyword>
<evidence type="ECO:0000313" key="3">
    <source>
        <dbReference type="EMBL" id="QEM99393.1"/>
    </source>
</evidence>
<dbReference type="InterPro" id="IPR039422">
    <property type="entry name" value="MarR/SlyA-like"/>
</dbReference>
<dbReference type="KEGG" id="snn:EWH46_00495"/>
<accession>A0A5C1PY93</accession>
<feature type="domain" description="HTH marR-type" evidence="1">
    <location>
        <begin position="19"/>
        <end position="148"/>
    </location>
</feature>
<dbReference type="GO" id="GO:0003677">
    <property type="term" value="F:DNA binding"/>
    <property type="evidence" value="ECO:0007669"/>
    <property type="project" value="UniProtKB-KW"/>
</dbReference>
<dbReference type="OrthoDB" id="4549026at2"/>
<dbReference type="InterPro" id="IPR036390">
    <property type="entry name" value="WH_DNA-bd_sf"/>
</dbReference>
<dbReference type="PRINTS" id="PR00598">
    <property type="entry name" value="HTHMARR"/>
</dbReference>
<dbReference type="PANTHER" id="PTHR33164">
    <property type="entry name" value="TRANSCRIPTIONAL REGULATOR, MARR FAMILY"/>
    <property type="match status" value="1"/>
</dbReference>
<dbReference type="PANTHER" id="PTHR33164:SF95">
    <property type="entry name" value="TRANSCRIPTIONAL REGULATOR"/>
    <property type="match status" value="1"/>
</dbReference>
<dbReference type="GO" id="GO:0003700">
    <property type="term" value="F:DNA-binding transcription factor activity"/>
    <property type="evidence" value="ECO:0007669"/>
    <property type="project" value="InterPro"/>
</dbReference>
<dbReference type="AlphaFoldDB" id="A0A5C1PY93"/>
<dbReference type="InterPro" id="IPR000835">
    <property type="entry name" value="HTH_MarR-typ"/>
</dbReference>
<proteinExistence type="predicted"/>
<keyword evidence="2" id="KW-0238">DNA-binding</keyword>
<evidence type="ECO:0000313" key="5">
    <source>
        <dbReference type="Proteomes" id="UP001549111"/>
    </source>
</evidence>
<dbReference type="PROSITE" id="PS50995">
    <property type="entry name" value="HTH_MARR_2"/>
    <property type="match status" value="1"/>
</dbReference>
<evidence type="ECO:0000313" key="4">
    <source>
        <dbReference type="Proteomes" id="UP000323522"/>
    </source>
</evidence>
<dbReference type="SMART" id="SM00347">
    <property type="entry name" value="HTH_MARR"/>
    <property type="match status" value="1"/>
</dbReference>
<dbReference type="Pfam" id="PF01047">
    <property type="entry name" value="MarR"/>
    <property type="match status" value="1"/>
</dbReference>
<organism evidence="3 4">
    <name type="scientific">Sphaerotilus sulfidivorans</name>
    <dbReference type="NCBI Taxonomy" id="639200"/>
    <lineage>
        <taxon>Bacteria</taxon>
        <taxon>Pseudomonadati</taxon>
        <taxon>Pseudomonadota</taxon>
        <taxon>Betaproteobacteria</taxon>
        <taxon>Burkholderiales</taxon>
        <taxon>Sphaerotilaceae</taxon>
        <taxon>Sphaerotilus</taxon>
    </lineage>
</organism>
<evidence type="ECO:0000313" key="2">
    <source>
        <dbReference type="EMBL" id="MET3604734.1"/>
    </source>
</evidence>
<reference evidence="2 5" key="2">
    <citation type="submission" date="2024-06" db="EMBL/GenBank/DDBJ databases">
        <title>Genomic Encyclopedia of Type Strains, Phase IV (KMG-IV): sequencing the most valuable type-strain genomes for metagenomic binning, comparative biology and taxonomic classification.</title>
        <authorList>
            <person name="Goeker M."/>
        </authorList>
    </citation>
    <scope>NUCLEOTIDE SEQUENCE [LARGE SCALE GENOMIC DNA]</scope>
    <source>
        <strain evidence="2 5">D-501</strain>
    </source>
</reference>